<comment type="caution">
    <text evidence="1">The sequence shown here is derived from an EMBL/GenBank/DDBJ whole genome shotgun (WGS) entry which is preliminary data.</text>
</comment>
<evidence type="ECO:0000313" key="2">
    <source>
        <dbReference type="EMBL" id="PSW93063.1"/>
    </source>
</evidence>
<dbReference type="Proteomes" id="UP000241954">
    <property type="component" value="Unassembled WGS sequence"/>
</dbReference>
<sequence>MQYWKELHLTNQTITGISSSINVVYPPEFECNILDEIQSLKTTYHCPQIFKRAVISIICAYDGRLVSFTQSNN</sequence>
<dbReference type="EMBL" id="PYOP01000030">
    <property type="protein sequence ID" value="PSW93063.1"/>
    <property type="molecule type" value="Genomic_DNA"/>
</dbReference>
<evidence type="ECO:0000313" key="3">
    <source>
        <dbReference type="Proteomes" id="UP000241190"/>
    </source>
</evidence>
<name>A0A0D8Q0J4_9GAMM</name>
<gene>
    <name evidence="1" type="ORF">C9I88_00255</name>
    <name evidence="2" type="ORF">C9J52_15840</name>
</gene>
<dbReference type="Proteomes" id="UP000241190">
    <property type="component" value="Unassembled WGS sequence"/>
</dbReference>
<keyword evidence="3" id="KW-1185">Reference proteome</keyword>
<protein>
    <submittedName>
        <fullName evidence="1">Uncharacterized protein</fullName>
    </submittedName>
</protein>
<accession>A0A0D8Q0J4</accession>
<proteinExistence type="predicted"/>
<dbReference type="EMBL" id="PYLW01000001">
    <property type="protein sequence ID" value="PSV99632.1"/>
    <property type="molecule type" value="Genomic_DNA"/>
</dbReference>
<evidence type="ECO:0000313" key="4">
    <source>
        <dbReference type="Proteomes" id="UP000241954"/>
    </source>
</evidence>
<evidence type="ECO:0000313" key="1">
    <source>
        <dbReference type="EMBL" id="PSV99632.1"/>
    </source>
</evidence>
<reference evidence="1 4" key="1">
    <citation type="submission" date="2018-01" db="EMBL/GenBank/DDBJ databases">
        <title>Whole genome sequencing of Histamine producing bacteria.</title>
        <authorList>
            <person name="Butler K."/>
        </authorList>
    </citation>
    <scope>NUCLEOTIDE SEQUENCE [LARGE SCALE GENOMIC DNA]</scope>
    <source>
        <strain evidence="2 3">ATCC 51761</strain>
        <strain evidence="1 4">NCIMB 13481</strain>
    </source>
</reference>
<organism evidence="1 4">
    <name type="scientific">Photobacterium iliopiscarium</name>
    <dbReference type="NCBI Taxonomy" id="56192"/>
    <lineage>
        <taxon>Bacteria</taxon>
        <taxon>Pseudomonadati</taxon>
        <taxon>Pseudomonadota</taxon>
        <taxon>Gammaproteobacteria</taxon>
        <taxon>Vibrionales</taxon>
        <taxon>Vibrionaceae</taxon>
        <taxon>Photobacterium</taxon>
    </lineage>
</organism>
<dbReference type="AlphaFoldDB" id="A0A0D8Q0J4"/>